<dbReference type="GO" id="GO:0031119">
    <property type="term" value="P:tRNA pseudouridine synthesis"/>
    <property type="evidence" value="ECO:0007669"/>
    <property type="project" value="TreeGrafter"/>
</dbReference>
<dbReference type="InterPro" id="IPR020094">
    <property type="entry name" value="TruA/RsuA/RluB/E/F_N"/>
</dbReference>
<keyword evidence="2 4" id="KW-0819">tRNA processing</keyword>
<protein>
    <recommendedName>
        <fullName evidence="4">tRNA pseudouridine synthase</fullName>
        <ecNumber evidence="4">5.4.99.12</ecNumber>
    </recommendedName>
</protein>
<dbReference type="PANTHER" id="PTHR11142:SF0">
    <property type="entry name" value="TRNA PSEUDOURIDINE SYNTHASE-LIKE 1"/>
    <property type="match status" value="1"/>
</dbReference>
<dbReference type="CDD" id="cd02570">
    <property type="entry name" value="PseudoU_synth_EcTruA"/>
    <property type="match status" value="1"/>
</dbReference>
<dbReference type="InterPro" id="IPR020095">
    <property type="entry name" value="PsdUridine_synth_TruA_C"/>
</dbReference>
<dbReference type="HAMAP" id="MF_00171">
    <property type="entry name" value="TruA"/>
    <property type="match status" value="1"/>
</dbReference>
<dbReference type="InterPro" id="IPR020103">
    <property type="entry name" value="PsdUridine_synth_cat_dom_sf"/>
</dbReference>
<dbReference type="GO" id="GO:0160147">
    <property type="term" value="F:tRNA pseudouridine(38-40) synthase activity"/>
    <property type="evidence" value="ECO:0007669"/>
    <property type="project" value="UniProtKB-EC"/>
</dbReference>
<dbReference type="GO" id="GO:0003723">
    <property type="term" value="F:RNA binding"/>
    <property type="evidence" value="ECO:0007669"/>
    <property type="project" value="InterPro"/>
</dbReference>
<evidence type="ECO:0000256" key="3">
    <source>
        <dbReference type="ARBA" id="ARBA00023235"/>
    </source>
</evidence>
<dbReference type="AlphaFoldDB" id="A0A7S4DGV7"/>
<feature type="domain" description="Pseudouridine synthase I TruA alpha/beta" evidence="5">
    <location>
        <begin position="96"/>
        <end position="197"/>
    </location>
</feature>
<dbReference type="InterPro" id="IPR020097">
    <property type="entry name" value="PsdUridine_synth_TruA_a/b_dom"/>
</dbReference>
<dbReference type="Pfam" id="PF01416">
    <property type="entry name" value="PseudoU_synth_1"/>
    <property type="match status" value="2"/>
</dbReference>
<evidence type="ECO:0000256" key="4">
    <source>
        <dbReference type="RuleBase" id="RU003792"/>
    </source>
</evidence>
<evidence type="ECO:0000259" key="5">
    <source>
        <dbReference type="Pfam" id="PF01416"/>
    </source>
</evidence>
<gene>
    <name evidence="6" type="ORF">HAKA00212_LOCUS24479</name>
</gene>
<dbReference type="Gene3D" id="3.30.70.580">
    <property type="entry name" value="Pseudouridine synthase I, catalytic domain, N-terminal subdomain"/>
    <property type="match status" value="1"/>
</dbReference>
<reference evidence="6" key="1">
    <citation type="submission" date="2021-01" db="EMBL/GenBank/DDBJ databases">
        <authorList>
            <person name="Corre E."/>
            <person name="Pelletier E."/>
            <person name="Niang G."/>
            <person name="Scheremetjew M."/>
            <person name="Finn R."/>
            <person name="Kale V."/>
            <person name="Holt S."/>
            <person name="Cochrane G."/>
            <person name="Meng A."/>
            <person name="Brown T."/>
            <person name="Cohen L."/>
        </authorList>
    </citation>
    <scope>NUCLEOTIDE SEQUENCE</scope>
    <source>
        <strain evidence="6">CCMP3107</strain>
    </source>
</reference>
<evidence type="ECO:0000313" key="6">
    <source>
        <dbReference type="EMBL" id="CAE0648853.1"/>
    </source>
</evidence>
<feature type="domain" description="Pseudouridine synthase I TruA alpha/beta" evidence="5">
    <location>
        <begin position="242"/>
        <end position="334"/>
    </location>
</feature>
<keyword evidence="3 4" id="KW-0413">Isomerase</keyword>
<dbReference type="SUPFAM" id="SSF55120">
    <property type="entry name" value="Pseudouridine synthase"/>
    <property type="match status" value="1"/>
</dbReference>
<accession>A0A7S4DGV7</accession>
<organism evidence="6">
    <name type="scientific">Heterosigma akashiwo</name>
    <name type="common">Chromophytic alga</name>
    <name type="synonym">Heterosigma carterae</name>
    <dbReference type="NCBI Taxonomy" id="2829"/>
    <lineage>
        <taxon>Eukaryota</taxon>
        <taxon>Sar</taxon>
        <taxon>Stramenopiles</taxon>
        <taxon>Ochrophyta</taxon>
        <taxon>Raphidophyceae</taxon>
        <taxon>Chattonellales</taxon>
        <taxon>Chattonellaceae</taxon>
        <taxon>Heterosigma</taxon>
    </lineage>
</organism>
<proteinExistence type="inferred from homology"/>
<name>A0A7S4DGV7_HETAK</name>
<evidence type="ECO:0000256" key="1">
    <source>
        <dbReference type="ARBA" id="ARBA00009375"/>
    </source>
</evidence>
<comment type="catalytic activity">
    <reaction evidence="4">
        <text>uridine(38/39/40) in tRNA = pseudouridine(38/39/40) in tRNA</text>
        <dbReference type="Rhea" id="RHEA:22376"/>
        <dbReference type="Rhea" id="RHEA-COMP:10085"/>
        <dbReference type="Rhea" id="RHEA-COMP:10087"/>
        <dbReference type="ChEBI" id="CHEBI:65314"/>
        <dbReference type="ChEBI" id="CHEBI:65315"/>
        <dbReference type="EC" id="5.4.99.12"/>
    </reaction>
</comment>
<sequence length="417" mass="46326">MAAVFLASQRFARRANSGSFSCCLLVAVMLLGSCFRLPPFTTGLRCVNPTSSSLHFARRTTPFMCSSGSLKETHTHQKSRWGGEEQRSDVNIALLVAYDGTRFEGFTEPGTKRSVEKWLRTNLEQVHSKEPQSLRAASRTDRGVHARGQVVCYRPSTPPFNGDLTKMKFALNRMLPDDLRVLSVALSPSPDFHPTFDATSKQYTYTIDTSRIQDPMKRLFSWHYPPGHDGGGNLDVPAMEMAAKTFIGQHDFRVFKSAFRGNERSRENQISTVCNISSLRIWQADSSTIKVTISGDRFLYKMVRNMVGHLVQVGKHQVDATMTADMLLKKGEEAGGKHQKDQNTVVKVNDGKEDIDNSSNYENWIYQGGPDGKESIHSMGIFSNSPSPSGILCAPAHGLVLDSVSYQQELFSVEDGS</sequence>
<dbReference type="EC" id="5.4.99.12" evidence="4"/>
<dbReference type="InterPro" id="IPR001406">
    <property type="entry name" value="PsdUridine_synth_TruA"/>
</dbReference>
<comment type="similarity">
    <text evidence="1 4">Belongs to the tRNA pseudouridine synthase TruA family.</text>
</comment>
<evidence type="ECO:0000256" key="2">
    <source>
        <dbReference type="ARBA" id="ARBA00022694"/>
    </source>
</evidence>
<dbReference type="Gene3D" id="3.30.70.660">
    <property type="entry name" value="Pseudouridine synthase I, catalytic domain, C-terminal subdomain"/>
    <property type="match status" value="1"/>
</dbReference>
<dbReference type="PANTHER" id="PTHR11142">
    <property type="entry name" value="PSEUDOURIDYLATE SYNTHASE"/>
    <property type="match status" value="1"/>
</dbReference>
<dbReference type="EMBL" id="HBIU01055701">
    <property type="protein sequence ID" value="CAE0648853.1"/>
    <property type="molecule type" value="Transcribed_RNA"/>
</dbReference>